<organism evidence="2">
    <name type="scientific">Catovirus CTV1</name>
    <dbReference type="NCBI Taxonomy" id="1977631"/>
    <lineage>
        <taxon>Viruses</taxon>
        <taxon>Varidnaviria</taxon>
        <taxon>Bamfordvirae</taxon>
        <taxon>Nucleocytoviricota</taxon>
        <taxon>Megaviricetes</taxon>
        <taxon>Imitervirales</taxon>
        <taxon>Mimiviridae</taxon>
        <taxon>Klosneuvirinae</taxon>
        <taxon>Catovirus</taxon>
    </lineage>
</organism>
<evidence type="ECO:0000256" key="1">
    <source>
        <dbReference type="SAM" id="Phobius"/>
    </source>
</evidence>
<keyword evidence="1" id="KW-0472">Membrane</keyword>
<sequence>MNNEEDLFIQLQNTDGSRLFFYCVIFLIVFAIFQNFTIGLNIILAIFISVIIVLYLNSKNVYDNNKLKNIYKNKTELIRPTPAKIQNYPKFTNFVFSIQDMYPYNPPSYEDMVDAIDNILELYEEAKIDPTISGLNYNLIDQQRKEAVNSLHTIIFNLPSNNVYINKLNESIDVLNNLINELMNEVFYLNKLDIFNNGYDRETIILDKGPKAENFYTNDPFTFDIF</sequence>
<keyword evidence="1" id="KW-0812">Transmembrane</keyword>
<protein>
    <submittedName>
        <fullName evidence="2">Uncharacterized protein</fullName>
    </submittedName>
</protein>
<evidence type="ECO:0000313" key="2">
    <source>
        <dbReference type="EMBL" id="ARF09245.1"/>
    </source>
</evidence>
<accession>A0A1V0SC06</accession>
<gene>
    <name evidence="2" type="ORF">Catovirus_2_194</name>
</gene>
<keyword evidence="1" id="KW-1133">Transmembrane helix</keyword>
<dbReference type="EMBL" id="KY684084">
    <property type="protein sequence ID" value="ARF09245.1"/>
    <property type="molecule type" value="Genomic_DNA"/>
</dbReference>
<feature type="transmembrane region" description="Helical" evidence="1">
    <location>
        <begin position="19"/>
        <end position="36"/>
    </location>
</feature>
<reference evidence="2" key="1">
    <citation type="journal article" date="2017" name="Science">
        <title>Giant viruses with an expanded complement of translation system components.</title>
        <authorList>
            <person name="Schulz F."/>
            <person name="Yutin N."/>
            <person name="Ivanova N.N."/>
            <person name="Ortega D.R."/>
            <person name="Lee T.K."/>
            <person name="Vierheilig J."/>
            <person name="Daims H."/>
            <person name="Horn M."/>
            <person name="Wagner M."/>
            <person name="Jensen G.J."/>
            <person name="Kyrpides N.C."/>
            <person name="Koonin E.V."/>
            <person name="Woyke T."/>
        </authorList>
    </citation>
    <scope>NUCLEOTIDE SEQUENCE</scope>
    <source>
        <strain evidence="2">CTV1</strain>
    </source>
</reference>
<name>A0A1V0SC06_9VIRU</name>
<feature type="transmembrane region" description="Helical" evidence="1">
    <location>
        <begin position="42"/>
        <end position="58"/>
    </location>
</feature>
<proteinExistence type="predicted"/>